<reference evidence="3 4" key="1">
    <citation type="submission" date="2020-08" db="EMBL/GenBank/DDBJ databases">
        <title>Bridging the membrane lipid divide: bacteria of the FCB group superphylum have the potential to synthesize archaeal ether lipids.</title>
        <authorList>
            <person name="Villanueva L."/>
            <person name="Von Meijenfeldt F.A.B."/>
            <person name="Westbye A.B."/>
            <person name="Yadav S."/>
            <person name="Hopmans E.C."/>
            <person name="Dutilh B.E."/>
            <person name="Sinninghe Damste J.S."/>
        </authorList>
    </citation>
    <scope>NUCLEOTIDE SEQUENCE [LARGE SCALE GENOMIC DNA]</scope>
    <source>
        <strain evidence="3">NIOZ-UU36</strain>
    </source>
</reference>
<dbReference type="SUPFAM" id="SSF53955">
    <property type="entry name" value="Lysozyme-like"/>
    <property type="match status" value="1"/>
</dbReference>
<evidence type="ECO:0000256" key="1">
    <source>
        <dbReference type="SAM" id="SignalP"/>
    </source>
</evidence>
<dbReference type="Gene3D" id="1.25.40.10">
    <property type="entry name" value="Tetratricopeptide repeat domain"/>
    <property type="match status" value="4"/>
</dbReference>
<dbReference type="PROSITE" id="PS51257">
    <property type="entry name" value="PROKAR_LIPOPROTEIN"/>
    <property type="match status" value="1"/>
</dbReference>
<proteinExistence type="predicted"/>
<feature type="signal peptide" evidence="1">
    <location>
        <begin position="1"/>
        <end position="20"/>
    </location>
</feature>
<dbReference type="SUPFAM" id="SSF48452">
    <property type="entry name" value="TPR-like"/>
    <property type="match status" value="3"/>
</dbReference>
<dbReference type="EMBL" id="JACNJN010000163">
    <property type="protein sequence ID" value="MBC8336459.1"/>
    <property type="molecule type" value="Genomic_DNA"/>
</dbReference>
<gene>
    <name evidence="3" type="ORF">H8E29_14435</name>
</gene>
<evidence type="ECO:0000259" key="2">
    <source>
        <dbReference type="Pfam" id="PF01464"/>
    </source>
</evidence>
<dbReference type="AlphaFoldDB" id="A0A8J6NR27"/>
<dbReference type="InterPro" id="IPR008258">
    <property type="entry name" value="Transglycosylase_SLT_dom_1"/>
</dbReference>
<dbReference type="Proteomes" id="UP000614469">
    <property type="component" value="Unassembled WGS sequence"/>
</dbReference>
<evidence type="ECO:0000313" key="4">
    <source>
        <dbReference type="Proteomes" id="UP000614469"/>
    </source>
</evidence>
<name>A0A8J6NR27_9CHLR</name>
<keyword evidence="1" id="KW-0732">Signal</keyword>
<evidence type="ECO:0000313" key="3">
    <source>
        <dbReference type="EMBL" id="MBC8336459.1"/>
    </source>
</evidence>
<feature type="chain" id="PRO_5035145353" evidence="1">
    <location>
        <begin position="21"/>
        <end position="807"/>
    </location>
</feature>
<dbReference type="InterPro" id="IPR023346">
    <property type="entry name" value="Lysozyme-like_dom_sf"/>
</dbReference>
<protein>
    <submittedName>
        <fullName evidence="3">Transglycosylase SLT domain-containing protein</fullName>
    </submittedName>
</protein>
<dbReference type="PANTHER" id="PTHR37423">
    <property type="entry name" value="SOLUBLE LYTIC MUREIN TRANSGLYCOSYLASE-RELATED"/>
    <property type="match status" value="1"/>
</dbReference>
<organism evidence="3 4">
    <name type="scientific">Candidatus Desulfolinea nitratireducens</name>
    <dbReference type="NCBI Taxonomy" id="2841698"/>
    <lineage>
        <taxon>Bacteria</taxon>
        <taxon>Bacillati</taxon>
        <taxon>Chloroflexota</taxon>
        <taxon>Anaerolineae</taxon>
        <taxon>Anaerolineales</taxon>
        <taxon>Anaerolineales incertae sedis</taxon>
        <taxon>Candidatus Desulfolinea</taxon>
    </lineage>
</organism>
<dbReference type="InterPro" id="IPR011990">
    <property type="entry name" value="TPR-like_helical_dom_sf"/>
</dbReference>
<accession>A0A8J6NR27</accession>
<dbReference type="Gene3D" id="1.10.530.10">
    <property type="match status" value="1"/>
</dbReference>
<dbReference type="PANTHER" id="PTHR37423:SF5">
    <property type="entry name" value="SOLUBLE LYTIC MUREIN TRANSGLYCOSYLASE"/>
    <property type="match status" value="1"/>
</dbReference>
<dbReference type="Pfam" id="PF13432">
    <property type="entry name" value="TPR_16"/>
    <property type="match status" value="1"/>
</dbReference>
<feature type="domain" description="Transglycosylase SLT" evidence="2">
    <location>
        <begin position="663"/>
        <end position="769"/>
    </location>
</feature>
<comment type="caution">
    <text evidence="3">The sequence shown here is derived from an EMBL/GenBank/DDBJ whole genome shotgun (WGS) entry which is preliminary data.</text>
</comment>
<sequence length="807" mass="90643">MNVKKLLPGLWILALLSACNFSPNSILGPTATPSLTPSPSITPSPTPTITPSPIPTLIPLARVHNGEQALGNGDYDLARAEFQTVVNSSSDNQLRSAALWGLVRVNYEDEHPYEAVAFAEQLSTEYPESPFLAYAHFIAGKANASINRHQAAVESYAAYLNLRPGLLEYYVEELRGDSFVEMGDFSGALDAYQAAHQASRLDDGINLEVKIATSKAAMGDYSGALADYDSITEQSNNDFIKAQMDYFAGFAHLMLGETESGYARYLHSVENYPLAYHSYIALIELVAANIPVDDFNRGLTDYAADQYDVALLAFDRYISANPESDGSAQYYRAKTLYALGRYDEEVAAWSEFIDKYPEHRYWVDAWEEKSYTQWSDLNQLQAGKQTLLDFVYAVPGHPEAPRLLMDAARLMERNDETDEAMDLWLRLADEYPGSNLAPEALFLAGIVSYRNSDYAQGLTFFQRGLLLSTSAAEDQARIYLWIGKSQKILGEEEFARDAWQQAQSADPTGYYSERARDLLISTEPFSLPFIYYPQMDLATERAEAASWLRITFNLPPDTNLDDPGPLLQDIRLQRGREFWEMGLNNEARSEFESLRADVSESAEDSFRLANYMLDLGLYRPAIFAARQVLDLAGMDTHAESLHAPIYFSHIRYGTYYSDLVNPVAEENNFHPLFIYSIMRQESLFEGFVHSAADARGLMQIIPSTGANIASSQNWPREYSAEDLYRPIVSVRFGTWYLESNRDLLNGDLYATLAAYNGGPGNAIEWQALSNGDPDLLLESTRFTETRNYIRAIYETYNIYKSIYGNSP</sequence>
<dbReference type="InterPro" id="IPR019734">
    <property type="entry name" value="TPR_rpt"/>
</dbReference>
<dbReference type="Pfam" id="PF01464">
    <property type="entry name" value="SLT"/>
    <property type="match status" value="1"/>
</dbReference>
<dbReference type="Pfam" id="PF13174">
    <property type="entry name" value="TPR_6"/>
    <property type="match status" value="1"/>
</dbReference>
<dbReference type="CDD" id="cd13401">
    <property type="entry name" value="Slt70-like"/>
    <property type="match status" value="1"/>
</dbReference>
<dbReference type="SMART" id="SM00028">
    <property type="entry name" value="TPR"/>
    <property type="match status" value="8"/>
</dbReference>